<feature type="compositionally biased region" description="Basic residues" evidence="1">
    <location>
        <begin position="1"/>
        <end position="10"/>
    </location>
</feature>
<dbReference type="SUPFAM" id="SSF53098">
    <property type="entry name" value="Ribonuclease H-like"/>
    <property type="match status" value="1"/>
</dbReference>
<dbReference type="InterPro" id="IPR012337">
    <property type="entry name" value="RNaseH-like_sf"/>
</dbReference>
<sequence>MRLHLKSKHGIKVDVSPGPTKEEAAQQLQQLYSQAESSGQTNEIDTRVRRKHLNSAVITEALVTLTVVRNLPFRAVQWPEFHAFCQTLNPESSGIITTAHSQITNKIGESWLTHKDDVRKKLQSAISSIHLSLDIWTSPNRLLLLGVCAHFVDRSSEDLTKALLALRPIGNHGGDEQFATLIPVLEDYGIQRKLGSIVSDNASSNDTLCRAVENHLREEEGMAWDATRWRVRCIGHIINLAVQAFLFCDRIELERLESYDEQEGNGKLGDEAAKRATFRTLGPLGKLHNIVVHIRTSAGRAKEFKELAGRMIPLDNRTRWNSWFLMLAAADQKAGPVDTYTKNHLATLQADYLSPKDWEQLRKIKDFLQPFHQATLETQGGNATIDRVLFTMDVIIGYLQDASSKHASDKPFKRRIENAWDTFDKYYTKTDESALYAAALVLHPKRRTKYIEANWKPEWIEDALEKVKELWKAYREMTPDPSISSFRERTPEEEELSPFDRIAQKLGEYYEPVSQDEYEDYCSENPIEIGKTPALKWWGQEQQTVRWPRLSRMAFDILSIPAMSDEPERVFSGARRTVSWERAQMGAETLEKVECLKHWKRNGILDTTIEMGGSVSP</sequence>
<feature type="domain" description="HAT C-terminal dimerisation" evidence="2">
    <location>
        <begin position="517"/>
        <end position="599"/>
    </location>
</feature>
<dbReference type="OrthoDB" id="3935139at2759"/>
<dbReference type="InterPro" id="IPR008906">
    <property type="entry name" value="HATC_C_dom"/>
</dbReference>
<dbReference type="GO" id="GO:0046983">
    <property type="term" value="F:protein dimerization activity"/>
    <property type="evidence" value="ECO:0007669"/>
    <property type="project" value="InterPro"/>
</dbReference>
<comment type="caution">
    <text evidence="3">The sequence shown here is derived from an EMBL/GenBank/DDBJ whole genome shotgun (WGS) entry which is preliminary data.</text>
</comment>
<feature type="region of interest" description="Disordered" evidence="1">
    <location>
        <begin position="1"/>
        <end position="20"/>
    </location>
</feature>
<dbReference type="HOGENOM" id="CLU_009123_10_2_1"/>
<reference evidence="3 4" key="1">
    <citation type="journal article" date="2012" name="BMC Genomics">
        <title>Tools to kill: Genome of one of the most destructive plant pathogenic fungi Macrophomina phaseolina.</title>
        <authorList>
            <person name="Islam M.S."/>
            <person name="Haque M.S."/>
            <person name="Islam M.M."/>
            <person name="Emdad E.M."/>
            <person name="Halim A."/>
            <person name="Hossen Q.M.M."/>
            <person name="Hossain M.Z."/>
            <person name="Ahmed B."/>
            <person name="Rahim S."/>
            <person name="Rahman M.S."/>
            <person name="Alam M.M."/>
            <person name="Hou S."/>
            <person name="Wan X."/>
            <person name="Saito J.A."/>
            <person name="Alam M."/>
        </authorList>
    </citation>
    <scope>NUCLEOTIDE SEQUENCE [LARGE SCALE GENOMIC DNA]</scope>
    <source>
        <strain evidence="3 4">MS6</strain>
    </source>
</reference>
<dbReference type="EMBL" id="AHHD01000814">
    <property type="protein sequence ID" value="EKG09019.1"/>
    <property type="molecule type" value="Genomic_DNA"/>
</dbReference>
<proteinExistence type="predicted"/>
<name>K2RG14_MACPH</name>
<evidence type="ECO:0000313" key="3">
    <source>
        <dbReference type="EMBL" id="EKG09019.1"/>
    </source>
</evidence>
<protein>
    <submittedName>
        <fullName evidence="3">HAT domain-containing protein</fullName>
    </submittedName>
</protein>
<gene>
    <name evidence="3" type="ORF">MPH_14015</name>
</gene>
<dbReference type="Proteomes" id="UP000007129">
    <property type="component" value="Unassembled WGS sequence"/>
</dbReference>
<accession>K2RG14</accession>
<dbReference type="VEuPathDB" id="FungiDB:MPH_14015"/>
<dbReference type="AlphaFoldDB" id="K2RG14"/>
<evidence type="ECO:0000313" key="4">
    <source>
        <dbReference type="Proteomes" id="UP000007129"/>
    </source>
</evidence>
<dbReference type="PANTHER" id="PTHR46481">
    <property type="entry name" value="ZINC FINGER BED DOMAIN-CONTAINING PROTEIN 4"/>
    <property type="match status" value="1"/>
</dbReference>
<dbReference type="InParanoid" id="K2RG14"/>
<organism evidence="3 4">
    <name type="scientific">Macrophomina phaseolina (strain MS6)</name>
    <name type="common">Charcoal rot fungus</name>
    <dbReference type="NCBI Taxonomy" id="1126212"/>
    <lineage>
        <taxon>Eukaryota</taxon>
        <taxon>Fungi</taxon>
        <taxon>Dikarya</taxon>
        <taxon>Ascomycota</taxon>
        <taxon>Pezizomycotina</taxon>
        <taxon>Dothideomycetes</taxon>
        <taxon>Dothideomycetes incertae sedis</taxon>
        <taxon>Botryosphaeriales</taxon>
        <taxon>Botryosphaeriaceae</taxon>
        <taxon>Macrophomina</taxon>
    </lineage>
</organism>
<dbReference type="Pfam" id="PF05699">
    <property type="entry name" value="Dimer_Tnp_hAT"/>
    <property type="match status" value="1"/>
</dbReference>
<dbReference type="InterPro" id="IPR052035">
    <property type="entry name" value="ZnF_BED_domain_contain"/>
</dbReference>
<dbReference type="eggNOG" id="KOG1121">
    <property type="taxonomic scope" value="Eukaryota"/>
</dbReference>
<evidence type="ECO:0000256" key="1">
    <source>
        <dbReference type="SAM" id="MobiDB-lite"/>
    </source>
</evidence>
<evidence type="ECO:0000259" key="2">
    <source>
        <dbReference type="Pfam" id="PF05699"/>
    </source>
</evidence>
<dbReference type="PANTHER" id="PTHR46481:SF7">
    <property type="entry name" value="ZINC FINGER BED DOMAIN-CONTAINING PROTEIN RICESLEEPER 2-LIKE"/>
    <property type="match status" value="1"/>
</dbReference>